<name>A0A1F6NWQ1_9BACT</name>
<evidence type="ECO:0000313" key="1">
    <source>
        <dbReference type="EMBL" id="OGH88357.1"/>
    </source>
</evidence>
<protein>
    <submittedName>
        <fullName evidence="1">Uncharacterized protein</fullName>
    </submittedName>
</protein>
<gene>
    <name evidence="1" type="ORF">A3J93_04875</name>
</gene>
<proteinExistence type="predicted"/>
<comment type="caution">
    <text evidence="1">The sequence shown here is derived from an EMBL/GenBank/DDBJ whole genome shotgun (WGS) entry which is preliminary data.</text>
</comment>
<reference evidence="1 2" key="1">
    <citation type="journal article" date="2016" name="Nat. Commun.">
        <title>Thousands of microbial genomes shed light on interconnected biogeochemical processes in an aquifer system.</title>
        <authorList>
            <person name="Anantharaman K."/>
            <person name="Brown C.T."/>
            <person name="Hug L.A."/>
            <person name="Sharon I."/>
            <person name="Castelle C.J."/>
            <person name="Probst A.J."/>
            <person name="Thomas B.C."/>
            <person name="Singh A."/>
            <person name="Wilkins M.J."/>
            <person name="Karaoz U."/>
            <person name="Brodie E.L."/>
            <person name="Williams K.H."/>
            <person name="Hubbard S.S."/>
            <person name="Banfield J.F."/>
        </authorList>
    </citation>
    <scope>NUCLEOTIDE SEQUENCE [LARGE SCALE GENOMIC DNA]</scope>
</reference>
<dbReference type="Proteomes" id="UP000177907">
    <property type="component" value="Unassembled WGS sequence"/>
</dbReference>
<dbReference type="STRING" id="1798704.A3J93_04875"/>
<dbReference type="AlphaFoldDB" id="A0A1F6NWQ1"/>
<evidence type="ECO:0000313" key="2">
    <source>
        <dbReference type="Proteomes" id="UP000177907"/>
    </source>
</evidence>
<organism evidence="1 2">
    <name type="scientific">Candidatus Magasanikbacteria bacterium RIFOXYC2_FULL_42_28</name>
    <dbReference type="NCBI Taxonomy" id="1798704"/>
    <lineage>
        <taxon>Bacteria</taxon>
        <taxon>Candidatus Magasanikiibacteriota</taxon>
    </lineage>
</organism>
<accession>A0A1F6NWQ1</accession>
<sequence length="245" mass="27554">MSRAFVPFSNQGVNMVYLYLFVSGTKALLMQRETWASGRGKTLFGFSTRKELVMGKYDDWRRGETEALLNMLGGADVARAIFRGERKLVVEDVTRPALTPPSPLIGTVVRTLVLQPYKVSSVAEAIKIGKYDGTDDNIVRQFANDEVGLAKPASVILVQFDRDPFREEMLAWGKENAKPPILPKHLLAIGVQHPDEQRNAPIVELGSARDGSVLYLYGDSDWRGLYLDTVKGRWRRRFLFGFLSE</sequence>
<dbReference type="EMBL" id="MFQZ01000003">
    <property type="protein sequence ID" value="OGH88357.1"/>
    <property type="molecule type" value="Genomic_DNA"/>
</dbReference>